<dbReference type="Pfam" id="PF13552">
    <property type="entry name" value="DUF4127"/>
    <property type="match status" value="1"/>
</dbReference>
<dbReference type="AlphaFoldDB" id="A0A848M4B6"/>
<comment type="caution">
    <text evidence="1">The sequence shown here is derived from an EMBL/GenBank/DDBJ whole genome shotgun (WGS) entry which is preliminary data.</text>
</comment>
<proteinExistence type="predicted"/>
<organism evidence="1 2">
    <name type="scientific">Paenibacillus lemnae</name>
    <dbReference type="NCBI Taxonomy" id="1330551"/>
    <lineage>
        <taxon>Bacteria</taxon>
        <taxon>Bacillati</taxon>
        <taxon>Bacillota</taxon>
        <taxon>Bacilli</taxon>
        <taxon>Bacillales</taxon>
        <taxon>Paenibacillaceae</taxon>
        <taxon>Paenibacillus</taxon>
    </lineage>
</organism>
<dbReference type="Proteomes" id="UP000565468">
    <property type="component" value="Unassembled WGS sequence"/>
</dbReference>
<name>A0A848M4B6_PAELE</name>
<accession>A0A848M4B6</accession>
<protein>
    <submittedName>
        <fullName evidence="1">DUF4127 family protein</fullName>
    </submittedName>
</protein>
<evidence type="ECO:0000313" key="1">
    <source>
        <dbReference type="EMBL" id="NMO95099.1"/>
    </source>
</evidence>
<dbReference type="EMBL" id="JABBPN010000003">
    <property type="protein sequence ID" value="NMO95099.1"/>
    <property type="molecule type" value="Genomic_DNA"/>
</dbReference>
<sequence length="528" mass="59592">MLHYIQSFTPKESEALADEKLVYLPLDERPCNYDFPQLLIRDAGIQMVRPALDMMGRKKTPGDTKQLADWLEVECSNAYGAVVSLDTLLYGGIVPSRLHDLSEAEILGRLERLRTIKQNRPVLKLFAMHLIMRCPQYSSDDEEPGYYGQYGRDIFRKGYLSHKQELGIITEEEEQELADILANLPAEVERDYLERRAINRMANRKVLEYVEEGIIDFLVIPQDDSAPYGWTALDQQQVRQDMMSRNVELRALMYPGADEAGCTLTIRMIHEMNGEKPWIYPRFAGSGAPYITPLYEDRPLFESVTYHILAAGGQIAGSAQEADVILLINAPGAGMEEANSQPSPNASYQVLRNVVELVEYGHQMMNRYGKPVAVADVAYANGGDLQLLKLLRQKGMLFQLAGYAGWNTSSNTLGTVIAQGLLYHRYGSRQAHLDFLALRYTEDCGYCSVVRKELSGGVIQQIGCDYFEADGQRGRVAGMVQEKLEQFVQQYVNTDRVSVSVDEVYLPWNRMFEVGVSTVCTVNWLSNK</sequence>
<keyword evidence="2" id="KW-1185">Reference proteome</keyword>
<dbReference type="InterPro" id="IPR025394">
    <property type="entry name" value="DUF4127"/>
</dbReference>
<gene>
    <name evidence="1" type="ORF">HII30_04770</name>
</gene>
<reference evidence="1 2" key="1">
    <citation type="submission" date="2020-04" db="EMBL/GenBank/DDBJ databases">
        <title>Paenibacillus algicola sp. nov., a novel marine bacterium producing alginate lyase.</title>
        <authorList>
            <person name="Huang H."/>
        </authorList>
    </citation>
    <scope>NUCLEOTIDE SEQUENCE [LARGE SCALE GENOMIC DNA]</scope>
    <source>
        <strain evidence="1 2">L7-75</strain>
    </source>
</reference>
<evidence type="ECO:0000313" key="2">
    <source>
        <dbReference type="Proteomes" id="UP000565468"/>
    </source>
</evidence>